<dbReference type="InterPro" id="IPR011009">
    <property type="entry name" value="Kinase-like_dom_sf"/>
</dbReference>
<dbReference type="EMBL" id="KZ293490">
    <property type="protein sequence ID" value="PBK60241.1"/>
    <property type="molecule type" value="Genomic_DNA"/>
</dbReference>
<organism evidence="2 3">
    <name type="scientific">Armillaria solidipes</name>
    <dbReference type="NCBI Taxonomy" id="1076256"/>
    <lineage>
        <taxon>Eukaryota</taxon>
        <taxon>Fungi</taxon>
        <taxon>Dikarya</taxon>
        <taxon>Basidiomycota</taxon>
        <taxon>Agaricomycotina</taxon>
        <taxon>Agaricomycetes</taxon>
        <taxon>Agaricomycetidae</taxon>
        <taxon>Agaricales</taxon>
        <taxon>Marasmiineae</taxon>
        <taxon>Physalacriaceae</taxon>
        <taxon>Armillaria</taxon>
    </lineage>
</organism>
<dbReference type="Proteomes" id="UP000218334">
    <property type="component" value="Unassembled WGS sequence"/>
</dbReference>
<name>A0A2H3AN33_9AGAR</name>
<dbReference type="InterPro" id="IPR040976">
    <property type="entry name" value="Pkinase_fungal"/>
</dbReference>
<dbReference type="PANTHER" id="PTHR38248">
    <property type="entry name" value="FUNK1 6"/>
    <property type="match status" value="1"/>
</dbReference>
<sequence length="680" mass="77296">MSVKLSEIQQRHMEIATETCGNFVCGPSAKEFLREYMPWNEATPTSYKHSEPSKSQIDLLVSMAGLPESEMYQKYFNALDNWPSPPNAEILWTRPQLGKFRDPDANCDGFAVNIGVYGAKTIPEGGTVDYSLMETQVKLKTHDDDDPFLDLEEVKNEDQEQEVAKDLNVAKPALDGDAVPVQLCFPFEKNTMEGRETRGQIACDTGTTMMLQYRSHLFTILICGRFARFIRWDRSGAIVCKQFDYTKESSLIFDFYKRFAQLSPSQRGKDTSVSAIADDDPDAIAAREKFGFYVTDMWHGDATAKPKREIDIADQKLCRMNLNFDGVPRRFVVCAPKFDDWVLSPFGKCIRRSLVLDLDSPDLHNPRKIHGGLLFMKDYWREDSPRIAKESDIYHRLVQHNVPHVAKMETGGDVPDMVTITQEHARKLWSAPPGSKPYRLPALVAHRIFVRNIGRHLTTFLNAKDLVTCVADAMEGHQAAFDRAGILHCNISVSTIMITPKHRGYLVDWDHCAVRGTTAVAKHDRGPGNWRFMSVQLLTYHGRFHRIVDDRESALWVVLFVALQFVRNNLSPYSLGYYLEHYFGVLRHDAQGDTDTRVSTKRRLLSGGRMMTFSVDGLNDLFDELIPVFHSRYQPIPTSSDDPIYEQIVALLPHLAAGTHNLQGQIHQPNRQTQQPRVAL</sequence>
<keyword evidence="3" id="KW-1185">Reference proteome</keyword>
<dbReference type="PANTHER" id="PTHR38248:SF2">
    <property type="entry name" value="FUNK1 11"/>
    <property type="match status" value="1"/>
</dbReference>
<proteinExistence type="predicted"/>
<dbReference type="SUPFAM" id="SSF56112">
    <property type="entry name" value="Protein kinase-like (PK-like)"/>
    <property type="match status" value="1"/>
</dbReference>
<evidence type="ECO:0000313" key="2">
    <source>
        <dbReference type="EMBL" id="PBK60241.1"/>
    </source>
</evidence>
<protein>
    <recommendedName>
        <fullName evidence="1">Fungal-type protein kinase domain-containing protein</fullName>
    </recommendedName>
</protein>
<accession>A0A2H3AN33</accession>
<gene>
    <name evidence="2" type="ORF">ARMSODRAFT_1026767</name>
</gene>
<feature type="domain" description="Fungal-type protein kinase" evidence="1">
    <location>
        <begin position="376"/>
        <end position="561"/>
    </location>
</feature>
<dbReference type="AlphaFoldDB" id="A0A2H3AN33"/>
<evidence type="ECO:0000313" key="3">
    <source>
        <dbReference type="Proteomes" id="UP000218334"/>
    </source>
</evidence>
<dbReference type="Pfam" id="PF17667">
    <property type="entry name" value="Pkinase_fungal"/>
    <property type="match status" value="1"/>
</dbReference>
<reference evidence="3" key="1">
    <citation type="journal article" date="2017" name="Nat. Ecol. Evol.">
        <title>Genome expansion and lineage-specific genetic innovations in the forest pathogenic fungi Armillaria.</title>
        <authorList>
            <person name="Sipos G."/>
            <person name="Prasanna A.N."/>
            <person name="Walter M.C."/>
            <person name="O'Connor E."/>
            <person name="Balint B."/>
            <person name="Krizsan K."/>
            <person name="Kiss B."/>
            <person name="Hess J."/>
            <person name="Varga T."/>
            <person name="Slot J."/>
            <person name="Riley R."/>
            <person name="Boka B."/>
            <person name="Rigling D."/>
            <person name="Barry K."/>
            <person name="Lee J."/>
            <person name="Mihaltcheva S."/>
            <person name="LaButti K."/>
            <person name="Lipzen A."/>
            <person name="Waldron R."/>
            <person name="Moloney N.M."/>
            <person name="Sperisen C."/>
            <person name="Kredics L."/>
            <person name="Vagvoelgyi C."/>
            <person name="Patrignani A."/>
            <person name="Fitzpatrick D."/>
            <person name="Nagy I."/>
            <person name="Doyle S."/>
            <person name="Anderson J.B."/>
            <person name="Grigoriev I.V."/>
            <person name="Gueldener U."/>
            <person name="Muensterkoetter M."/>
            <person name="Nagy L.G."/>
        </authorList>
    </citation>
    <scope>NUCLEOTIDE SEQUENCE [LARGE SCALE GENOMIC DNA]</scope>
    <source>
        <strain evidence="3">28-4</strain>
    </source>
</reference>
<evidence type="ECO:0000259" key="1">
    <source>
        <dbReference type="Pfam" id="PF17667"/>
    </source>
</evidence>